<dbReference type="CDD" id="cd00398">
    <property type="entry name" value="Aldolase_II"/>
    <property type="match status" value="1"/>
</dbReference>
<evidence type="ECO:0000313" key="9">
    <source>
        <dbReference type="Proteomes" id="UP000767334"/>
    </source>
</evidence>
<evidence type="ECO:0000259" key="7">
    <source>
        <dbReference type="SMART" id="SM01007"/>
    </source>
</evidence>
<comment type="catalytic activity">
    <reaction evidence="1">
        <text>L-ribulose 5-phosphate = D-xylulose 5-phosphate</text>
        <dbReference type="Rhea" id="RHEA:22368"/>
        <dbReference type="ChEBI" id="CHEBI:57737"/>
        <dbReference type="ChEBI" id="CHEBI:58226"/>
        <dbReference type="EC" id="5.1.3.4"/>
    </reaction>
</comment>
<dbReference type="SMART" id="SM01007">
    <property type="entry name" value="Aldolase_II"/>
    <property type="match status" value="1"/>
</dbReference>
<dbReference type="Pfam" id="PF00596">
    <property type="entry name" value="Aldolase_II"/>
    <property type="match status" value="1"/>
</dbReference>
<feature type="domain" description="Class II aldolase/adducin N-terminal" evidence="7">
    <location>
        <begin position="12"/>
        <end position="202"/>
    </location>
</feature>
<evidence type="ECO:0000256" key="5">
    <source>
        <dbReference type="ARBA" id="ARBA00022723"/>
    </source>
</evidence>
<proteinExistence type="inferred from homology"/>
<dbReference type="NCBIfam" id="NF006047">
    <property type="entry name" value="PRK08193.1"/>
    <property type="match status" value="1"/>
</dbReference>
<keyword evidence="5" id="KW-0479">Metal-binding</keyword>
<evidence type="ECO:0000256" key="2">
    <source>
        <dbReference type="ARBA" id="ARBA00001947"/>
    </source>
</evidence>
<name>A0ABS2FEJ4_9CLOT</name>
<evidence type="ECO:0000256" key="3">
    <source>
        <dbReference type="ARBA" id="ARBA00010037"/>
    </source>
</evidence>
<keyword evidence="6" id="KW-0862">Zinc</keyword>
<dbReference type="NCBIfam" id="NF009003">
    <property type="entry name" value="PRK12348.1"/>
    <property type="match status" value="1"/>
</dbReference>
<gene>
    <name evidence="8" type="ORF">H6A19_06460</name>
</gene>
<reference evidence="8 9" key="1">
    <citation type="journal article" date="2021" name="Sci. Rep.">
        <title>The distribution of antibiotic resistance genes in chicken gut microbiota commensals.</title>
        <authorList>
            <person name="Juricova H."/>
            <person name="Matiasovicova J."/>
            <person name="Kubasova T."/>
            <person name="Cejkova D."/>
            <person name="Rychlik I."/>
        </authorList>
    </citation>
    <scope>NUCLEOTIDE SEQUENCE [LARGE SCALE GENOMIC DNA]</scope>
    <source>
        <strain evidence="8 9">An435</strain>
    </source>
</reference>
<comment type="similarity">
    <text evidence="3">Belongs to the aldolase class II family. AraD/FucA subfamily.</text>
</comment>
<evidence type="ECO:0000256" key="4">
    <source>
        <dbReference type="ARBA" id="ARBA00013186"/>
    </source>
</evidence>
<dbReference type="EMBL" id="JACJLL010000029">
    <property type="protein sequence ID" value="MBM6818983.1"/>
    <property type="molecule type" value="Genomic_DNA"/>
</dbReference>
<dbReference type="SUPFAM" id="SSF53639">
    <property type="entry name" value="AraD/HMP-PK domain-like"/>
    <property type="match status" value="1"/>
</dbReference>
<dbReference type="PANTHER" id="PTHR22789">
    <property type="entry name" value="FUCULOSE PHOSPHATE ALDOLASE"/>
    <property type="match status" value="1"/>
</dbReference>
<accession>A0ABS2FEJ4</accession>
<dbReference type="PANTHER" id="PTHR22789:SF8">
    <property type="entry name" value="L-RIBULOSE-5-PHOSPHATE 4-EPIMERASE SGBE"/>
    <property type="match status" value="1"/>
</dbReference>
<dbReference type="InterPro" id="IPR036409">
    <property type="entry name" value="Aldolase_II/adducin_N_sf"/>
</dbReference>
<dbReference type="EC" id="5.1.3.4" evidence="4"/>
<organism evidence="8 9">
    <name type="scientific">Clostridium saudiense</name>
    <dbReference type="NCBI Taxonomy" id="1414720"/>
    <lineage>
        <taxon>Bacteria</taxon>
        <taxon>Bacillati</taxon>
        <taxon>Bacillota</taxon>
        <taxon>Clostridia</taxon>
        <taxon>Eubacteriales</taxon>
        <taxon>Clostridiaceae</taxon>
        <taxon>Clostridium</taxon>
    </lineage>
</organism>
<evidence type="ECO:0000256" key="1">
    <source>
        <dbReference type="ARBA" id="ARBA00001726"/>
    </source>
</evidence>
<dbReference type="InterPro" id="IPR050197">
    <property type="entry name" value="Aldolase_class_II_sugar_metab"/>
</dbReference>
<keyword evidence="9" id="KW-1185">Reference proteome</keyword>
<comment type="cofactor">
    <cofactor evidence="2">
        <name>Zn(2+)</name>
        <dbReference type="ChEBI" id="CHEBI:29105"/>
    </cofactor>
</comment>
<dbReference type="Gene3D" id="3.40.225.10">
    <property type="entry name" value="Class II aldolase/adducin N-terminal domain"/>
    <property type="match status" value="1"/>
</dbReference>
<evidence type="ECO:0000313" key="8">
    <source>
        <dbReference type="EMBL" id="MBM6818983.1"/>
    </source>
</evidence>
<dbReference type="InterPro" id="IPR001303">
    <property type="entry name" value="Aldolase_II/adducin_N"/>
</dbReference>
<sequence>MGGIKVLENLKEEVFKANLDLVKHNLVVLTWGNVSGIDREKGLIVIKPSGVSYDEMKASDMVVVDLEGNVVEGDLRPSSDTPTHIELYKKYPNIGGVVHTHSSFATSWAQAKRDIPSYGTTHADTFYGPVPCTRSLNNEEIKNEYEKNTGLVIIETLTERKIEELSVPGIIIASHGPFAWGETASKAVLNAVVLEEVAKMAIRTENLNSEITPIPSELQDKHYFRKHGANAYYGQDSVKVKEVMK</sequence>
<comment type="caution">
    <text evidence="8">The sequence shown here is derived from an EMBL/GenBank/DDBJ whole genome shotgun (WGS) entry which is preliminary data.</text>
</comment>
<evidence type="ECO:0000256" key="6">
    <source>
        <dbReference type="ARBA" id="ARBA00022833"/>
    </source>
</evidence>
<protein>
    <recommendedName>
        <fullName evidence="4">L-ribulose-5-phosphate 4-epimerase</fullName>
        <ecNumber evidence="4">5.1.3.4</ecNumber>
    </recommendedName>
</protein>
<dbReference type="Proteomes" id="UP000767334">
    <property type="component" value="Unassembled WGS sequence"/>
</dbReference>